<evidence type="ECO:0008006" key="4">
    <source>
        <dbReference type="Google" id="ProtNLM"/>
    </source>
</evidence>
<name>A0A0V1HM04_9BILA</name>
<dbReference type="AlphaFoldDB" id="A0A0V1HM04"/>
<feature type="non-terminal residue" evidence="2">
    <location>
        <position position="1"/>
    </location>
</feature>
<dbReference type="Proteomes" id="UP000055024">
    <property type="component" value="Unassembled WGS sequence"/>
</dbReference>
<feature type="region of interest" description="Disordered" evidence="1">
    <location>
        <begin position="302"/>
        <end position="326"/>
    </location>
</feature>
<gene>
    <name evidence="2" type="ORF">T11_10741</name>
</gene>
<evidence type="ECO:0000256" key="1">
    <source>
        <dbReference type="SAM" id="MobiDB-lite"/>
    </source>
</evidence>
<reference evidence="2 3" key="1">
    <citation type="submission" date="2015-01" db="EMBL/GenBank/DDBJ databases">
        <title>Evolution of Trichinella species and genotypes.</title>
        <authorList>
            <person name="Korhonen P.K."/>
            <person name="Edoardo P."/>
            <person name="Giuseppe L.R."/>
            <person name="Gasser R.B."/>
        </authorList>
    </citation>
    <scope>NUCLEOTIDE SEQUENCE [LARGE SCALE GENOMIC DNA]</scope>
    <source>
        <strain evidence="2">ISS1029</strain>
    </source>
</reference>
<comment type="caution">
    <text evidence="2">The sequence shown here is derived from an EMBL/GenBank/DDBJ whole genome shotgun (WGS) entry which is preliminary data.</text>
</comment>
<sequence length="465" mass="51782">LTPNITRTDIFCLRFCNMASLTIKEDTLLVSIVKSDSSSISKVQSMKRRHVRLSLMSRQQAATLTISLVVLDCHRQVLQIQLKDVKSVRLVQADLKKSRILLNTDFSDVLIEAKDEAETNQWLNAISRIIALIAERFINSYFHLIVVGRKDAEAIGLFGNQYLLAISYNGWLVFYDCDTFEPDLDVTICALQGVSTRTQRSRAFIKRQIVTLLFRSGFELFKSSKVTTAVSFQAADAVGLESCLTELIQTLHRNQIEKVVDHRHSTGSRMKDTSTGVALRGSLKSIREFGSYIRKNFNSIFESSSSSSSNLKSNGIQSYGRCPPPLPSKQQLEAMEVQARLSPDSLSANNSSVNTAVLALPSPMTSPPPSFSHPDYKLITLDTPVSQSVRNLASGRPKSPLKNTYVNFTEPSALRTHARPTSDQSQQAVDENYKMVPCNVPLICGRPPKYLPDRELPSLDVSFTN</sequence>
<evidence type="ECO:0000313" key="2">
    <source>
        <dbReference type="EMBL" id="KRZ11790.1"/>
    </source>
</evidence>
<protein>
    <recommendedName>
        <fullName evidence="4">PH domain-containing protein</fullName>
    </recommendedName>
</protein>
<proteinExistence type="predicted"/>
<keyword evidence="3" id="KW-1185">Reference proteome</keyword>
<dbReference type="OrthoDB" id="5917727at2759"/>
<evidence type="ECO:0000313" key="3">
    <source>
        <dbReference type="Proteomes" id="UP000055024"/>
    </source>
</evidence>
<accession>A0A0V1HM04</accession>
<organism evidence="2 3">
    <name type="scientific">Trichinella zimbabwensis</name>
    <dbReference type="NCBI Taxonomy" id="268475"/>
    <lineage>
        <taxon>Eukaryota</taxon>
        <taxon>Metazoa</taxon>
        <taxon>Ecdysozoa</taxon>
        <taxon>Nematoda</taxon>
        <taxon>Enoplea</taxon>
        <taxon>Dorylaimia</taxon>
        <taxon>Trichinellida</taxon>
        <taxon>Trichinellidae</taxon>
        <taxon>Trichinella</taxon>
    </lineage>
</organism>
<dbReference type="EMBL" id="JYDP01000046">
    <property type="protein sequence ID" value="KRZ11790.1"/>
    <property type="molecule type" value="Genomic_DNA"/>
</dbReference>